<name>A0A5C6NX11_9TELE</name>
<dbReference type="Proteomes" id="UP000324091">
    <property type="component" value="Chromosome 16"/>
</dbReference>
<dbReference type="AlphaFoldDB" id="A0A5C6NX11"/>
<reference evidence="2 3" key="1">
    <citation type="submission" date="2019-04" db="EMBL/GenBank/DDBJ databases">
        <title>Chromosome genome assembly for Takifugu flavidus.</title>
        <authorList>
            <person name="Xiao S."/>
        </authorList>
    </citation>
    <scope>NUCLEOTIDE SEQUENCE [LARGE SCALE GENOMIC DNA]</scope>
    <source>
        <strain evidence="2">HTHZ2018</strain>
        <tissue evidence="2">Muscle</tissue>
    </source>
</reference>
<organism evidence="2 3">
    <name type="scientific">Takifugu flavidus</name>
    <name type="common">sansaifugu</name>
    <dbReference type="NCBI Taxonomy" id="433684"/>
    <lineage>
        <taxon>Eukaryota</taxon>
        <taxon>Metazoa</taxon>
        <taxon>Chordata</taxon>
        <taxon>Craniata</taxon>
        <taxon>Vertebrata</taxon>
        <taxon>Euteleostomi</taxon>
        <taxon>Actinopterygii</taxon>
        <taxon>Neopterygii</taxon>
        <taxon>Teleostei</taxon>
        <taxon>Neoteleostei</taxon>
        <taxon>Acanthomorphata</taxon>
        <taxon>Eupercaria</taxon>
        <taxon>Tetraodontiformes</taxon>
        <taxon>Tetradontoidea</taxon>
        <taxon>Tetraodontidae</taxon>
        <taxon>Takifugu</taxon>
    </lineage>
</organism>
<proteinExistence type="predicted"/>
<dbReference type="EMBL" id="RHFK02000008">
    <property type="protein sequence ID" value="TWW71833.1"/>
    <property type="molecule type" value="Genomic_DNA"/>
</dbReference>
<evidence type="ECO:0000313" key="3">
    <source>
        <dbReference type="Proteomes" id="UP000324091"/>
    </source>
</evidence>
<protein>
    <submittedName>
        <fullName evidence="2">Uncharacterized protein</fullName>
    </submittedName>
</protein>
<sequence>MPIIFVSTRLARRYTPPPRSFVPDGVLSNVRGRFSNMKPGSGSLNELRIRPEIIVVQPDFCALGGTLGPPGALEARLHRGVRCAHVTPRGAHVPEIACRQPSAATADREFLKDAEVKREEEQRGGGGGRSLLKDKPQD</sequence>
<feature type="compositionally biased region" description="Basic and acidic residues" evidence="1">
    <location>
        <begin position="113"/>
        <end position="123"/>
    </location>
</feature>
<gene>
    <name evidence="2" type="ORF">D4764_16G0003300</name>
</gene>
<evidence type="ECO:0000313" key="2">
    <source>
        <dbReference type="EMBL" id="TWW71833.1"/>
    </source>
</evidence>
<comment type="caution">
    <text evidence="2">The sequence shown here is derived from an EMBL/GenBank/DDBJ whole genome shotgun (WGS) entry which is preliminary data.</text>
</comment>
<evidence type="ECO:0000256" key="1">
    <source>
        <dbReference type="SAM" id="MobiDB-lite"/>
    </source>
</evidence>
<keyword evidence="3" id="KW-1185">Reference proteome</keyword>
<accession>A0A5C6NX11</accession>
<feature type="region of interest" description="Disordered" evidence="1">
    <location>
        <begin position="113"/>
        <end position="138"/>
    </location>
</feature>